<keyword evidence="3" id="KW-1185">Reference proteome</keyword>
<evidence type="ECO:0000313" key="2">
    <source>
        <dbReference type="EMBL" id="MEG3439986.1"/>
    </source>
</evidence>
<dbReference type="AlphaFoldDB" id="A0AAW9R102"/>
<dbReference type="EMBL" id="JBAFSM010000068">
    <property type="protein sequence ID" value="MEG3439986.1"/>
    <property type="molecule type" value="Genomic_DNA"/>
</dbReference>
<feature type="compositionally biased region" description="Polar residues" evidence="1">
    <location>
        <begin position="1"/>
        <end position="10"/>
    </location>
</feature>
<comment type="caution">
    <text evidence="2">The sequence shown here is derived from an EMBL/GenBank/DDBJ whole genome shotgun (WGS) entry which is preliminary data.</text>
</comment>
<dbReference type="RefSeq" id="WP_332867456.1">
    <property type="nucleotide sequence ID" value="NZ_JBAFSM010000068.1"/>
</dbReference>
<dbReference type="Proteomes" id="UP001328733">
    <property type="component" value="Unassembled WGS sequence"/>
</dbReference>
<feature type="region of interest" description="Disordered" evidence="1">
    <location>
        <begin position="1"/>
        <end position="55"/>
    </location>
</feature>
<evidence type="ECO:0000313" key="3">
    <source>
        <dbReference type="Proteomes" id="UP001328733"/>
    </source>
</evidence>
<proteinExistence type="predicted"/>
<organism evidence="2 3">
    <name type="scientific">Pannus brasiliensis CCIBt3594</name>
    <dbReference type="NCBI Taxonomy" id="1427578"/>
    <lineage>
        <taxon>Bacteria</taxon>
        <taxon>Bacillati</taxon>
        <taxon>Cyanobacteriota</taxon>
        <taxon>Cyanophyceae</taxon>
        <taxon>Oscillatoriophycideae</taxon>
        <taxon>Chroococcales</taxon>
        <taxon>Microcystaceae</taxon>
        <taxon>Pannus</taxon>
    </lineage>
</organism>
<name>A0AAW9R102_9CHRO</name>
<reference evidence="2 3" key="1">
    <citation type="submission" date="2024-01" db="EMBL/GenBank/DDBJ databases">
        <title>Genomic insights into the taxonomy and metabolism of the cyanobacterium Pannus brasiliensis CCIBt3594.</title>
        <authorList>
            <person name="Machado M."/>
            <person name="Botero N.B."/>
            <person name="Andreote A.P.D."/>
            <person name="Feitosa A.M.T."/>
            <person name="Popin R."/>
            <person name="Sivonen K."/>
            <person name="Fiore M.F."/>
        </authorList>
    </citation>
    <scope>NUCLEOTIDE SEQUENCE [LARGE SCALE GENOMIC DNA]</scope>
    <source>
        <strain evidence="2 3">CCIBt3594</strain>
    </source>
</reference>
<gene>
    <name evidence="2" type="ORF">V0288_22855</name>
</gene>
<evidence type="ECO:0000256" key="1">
    <source>
        <dbReference type="SAM" id="MobiDB-lite"/>
    </source>
</evidence>
<sequence length="55" mass="6618">MTNWERVNSMTEEEIDREARSDPDALPIEEDEMWERGKWVTPESRSRGHKTLETR</sequence>
<accession>A0AAW9R102</accession>
<feature type="compositionally biased region" description="Basic and acidic residues" evidence="1">
    <location>
        <begin position="34"/>
        <end position="55"/>
    </location>
</feature>
<protein>
    <submittedName>
        <fullName evidence="2">Uncharacterized protein</fullName>
    </submittedName>
</protein>